<dbReference type="EMBL" id="NJET01000032">
    <property type="protein sequence ID" value="PHH64339.1"/>
    <property type="molecule type" value="Genomic_DNA"/>
</dbReference>
<feature type="compositionally biased region" description="Basic and acidic residues" evidence="1">
    <location>
        <begin position="227"/>
        <end position="241"/>
    </location>
</feature>
<keyword evidence="3" id="KW-1185">Reference proteome</keyword>
<feature type="region of interest" description="Disordered" evidence="1">
    <location>
        <begin position="82"/>
        <end position="106"/>
    </location>
</feature>
<name>A0A2C5XAC5_9HYPO</name>
<feature type="region of interest" description="Disordered" evidence="1">
    <location>
        <begin position="179"/>
        <end position="250"/>
    </location>
</feature>
<reference evidence="2 3" key="1">
    <citation type="submission" date="2017-06" db="EMBL/GenBank/DDBJ databases">
        <title>Ant-infecting Ophiocordyceps genomes reveal a high diversity of potential behavioral manipulation genes and a possible major role for enterotoxins.</title>
        <authorList>
            <person name="De Bekker C."/>
            <person name="Evans H.C."/>
            <person name="Brachmann A."/>
            <person name="Hughes D.P."/>
        </authorList>
    </citation>
    <scope>NUCLEOTIDE SEQUENCE [LARGE SCALE GENOMIC DNA]</scope>
    <source>
        <strain evidence="2 3">Map64</strain>
    </source>
</reference>
<comment type="caution">
    <text evidence="2">The sequence shown here is derived from an EMBL/GenBank/DDBJ whole genome shotgun (WGS) entry which is preliminary data.</text>
</comment>
<accession>A0A2C5XAC5</accession>
<dbReference type="OrthoDB" id="10463729at2759"/>
<sequence length="250" mass="28365">MSTFDSRCREPSKLQNHALDQPCSISRHDDGPESYQDSVPRPASLRPDTPQQIVRVSSAPVLHPQPHRAFERHPILEACPSASLQSATKAETMIQAKQDDAGTGQHCGKMKDVCGLMSDTFEGADDTGSSRSETLDTVLRKAEDEMWKRFVFNDDEDMSQITQRTKREALQQTTRQLMAELNTQVQSRVEHSAHSSTEQHQQRKRPRVSEQKEPGQRQQGVKRRCSNRRDKARPDIRTIPDHDDDPIESS</sequence>
<protein>
    <submittedName>
        <fullName evidence="2">Uncharacterized protein</fullName>
    </submittedName>
</protein>
<feature type="compositionally biased region" description="Basic and acidic residues" evidence="1">
    <location>
        <begin position="1"/>
        <end position="12"/>
    </location>
</feature>
<dbReference type="AlphaFoldDB" id="A0A2C5XAC5"/>
<proteinExistence type="predicted"/>
<organism evidence="2 3">
    <name type="scientific">Ophiocordyceps australis</name>
    <dbReference type="NCBI Taxonomy" id="1399860"/>
    <lineage>
        <taxon>Eukaryota</taxon>
        <taxon>Fungi</taxon>
        <taxon>Dikarya</taxon>
        <taxon>Ascomycota</taxon>
        <taxon>Pezizomycotina</taxon>
        <taxon>Sordariomycetes</taxon>
        <taxon>Hypocreomycetidae</taxon>
        <taxon>Hypocreales</taxon>
        <taxon>Ophiocordycipitaceae</taxon>
        <taxon>Ophiocordyceps</taxon>
    </lineage>
</organism>
<gene>
    <name evidence="2" type="ORF">CDD81_4696</name>
</gene>
<evidence type="ECO:0000313" key="2">
    <source>
        <dbReference type="EMBL" id="PHH64339.1"/>
    </source>
</evidence>
<evidence type="ECO:0000256" key="1">
    <source>
        <dbReference type="SAM" id="MobiDB-lite"/>
    </source>
</evidence>
<feature type="region of interest" description="Disordered" evidence="1">
    <location>
        <begin position="1"/>
        <end position="50"/>
    </location>
</feature>
<evidence type="ECO:0000313" key="3">
    <source>
        <dbReference type="Proteomes" id="UP000226192"/>
    </source>
</evidence>
<dbReference type="Proteomes" id="UP000226192">
    <property type="component" value="Unassembled WGS sequence"/>
</dbReference>